<keyword evidence="13 18" id="KW-0472">Membrane</keyword>
<protein>
    <recommendedName>
        <fullName evidence="16">7-dehydrocholesterol reductase</fullName>
        <ecNumber evidence="16">1.3.1.21</ecNumber>
    </recommendedName>
    <alternativeName>
        <fullName evidence="17">Sterol Delta(7)-reductase</fullName>
    </alternativeName>
</protein>
<comment type="subcellular location">
    <subcellularLocation>
        <location evidence="1">Membrane</location>
        <topology evidence="1">Multi-pass membrane protein</topology>
    </subcellularLocation>
</comment>
<evidence type="ECO:0000256" key="9">
    <source>
        <dbReference type="ARBA" id="ARBA00022989"/>
    </source>
</evidence>
<dbReference type="OrthoDB" id="5326588at2759"/>
<keyword evidence="5 18" id="KW-0812">Transmembrane</keyword>
<evidence type="ECO:0000256" key="11">
    <source>
        <dbReference type="ARBA" id="ARBA00023011"/>
    </source>
</evidence>
<keyword evidence="14 18" id="KW-1207">Sterol metabolism</keyword>
<dbReference type="GO" id="GO:0016132">
    <property type="term" value="P:brassinosteroid biosynthetic process"/>
    <property type="evidence" value="ECO:0007669"/>
    <property type="project" value="TreeGrafter"/>
</dbReference>
<sequence>MSSSRTTQARKRRLSLRWRAGMKYRSTVSTTCALGTWTPHSHPHPTHTPLTSDISNLAHQYQTHHHLPLPLLLVTILQTLYVLDFFINESWYLRTIDIAHDHYGFYLAWGCFCFLPTTYTLQAQYLGSLAPTTPSPSPITLAPVFALGLAGYALFRSVNAQKDVARRTGGRCRIWGAPAVVIRAPYATADGARHESVLLCSGWWGRARHANYVGDLLLSGAMCGLAGTGRVVVWFYAGFMAVLLVHRCVRDERRGREKYGAAWEEYCGRVPWRLVPGVW</sequence>
<evidence type="ECO:0000256" key="7">
    <source>
        <dbReference type="ARBA" id="ARBA00022857"/>
    </source>
</evidence>
<comment type="caution">
    <text evidence="19">The sequence shown here is derived from an EMBL/GenBank/DDBJ whole genome shotgun (WGS) entry which is preliminary data.</text>
</comment>
<keyword evidence="12 18" id="KW-0443">Lipid metabolism</keyword>
<evidence type="ECO:0000256" key="14">
    <source>
        <dbReference type="ARBA" id="ARBA00023166"/>
    </source>
</evidence>
<gene>
    <name evidence="19" type="ORF">BK809_0005974</name>
</gene>
<dbReference type="PANTHER" id="PTHR21257:SF38">
    <property type="entry name" value="7-DEHYDROCHOLESTEROL REDUCTASE"/>
    <property type="match status" value="1"/>
</dbReference>
<comment type="caution">
    <text evidence="18">Lacks conserved residue(s) required for the propagation of feature annotation.</text>
</comment>
<dbReference type="Gene3D" id="1.20.120.1630">
    <property type="match status" value="1"/>
</dbReference>
<dbReference type="AlphaFoldDB" id="A0A1S8BQ03"/>
<dbReference type="EMBL" id="MSZU01000074">
    <property type="protein sequence ID" value="OMP89253.1"/>
    <property type="molecule type" value="Genomic_DNA"/>
</dbReference>
<dbReference type="InterPro" id="IPR001171">
    <property type="entry name" value="ERG24_DHCR-like"/>
</dbReference>
<feature type="transmembrane region" description="Helical" evidence="18">
    <location>
        <begin position="141"/>
        <end position="158"/>
    </location>
</feature>
<keyword evidence="15 18" id="KW-0753">Steroid metabolism</keyword>
<evidence type="ECO:0000256" key="5">
    <source>
        <dbReference type="ARBA" id="ARBA00022692"/>
    </source>
</evidence>
<comment type="similarity">
    <text evidence="2 18">Belongs to the ERG4/ERG24 family.</text>
</comment>
<evidence type="ECO:0000256" key="4">
    <source>
        <dbReference type="ARBA" id="ARBA00022548"/>
    </source>
</evidence>
<feature type="transmembrane region" description="Helical" evidence="18">
    <location>
        <begin position="210"/>
        <end position="227"/>
    </location>
</feature>
<evidence type="ECO:0000256" key="12">
    <source>
        <dbReference type="ARBA" id="ARBA00023098"/>
    </source>
</evidence>
<dbReference type="EC" id="1.3.1.21" evidence="16"/>
<evidence type="ECO:0000313" key="20">
    <source>
        <dbReference type="Proteomes" id="UP000190776"/>
    </source>
</evidence>
<feature type="transmembrane region" description="Helical" evidence="18">
    <location>
        <begin position="103"/>
        <end position="121"/>
    </location>
</feature>
<dbReference type="GO" id="GO:0047598">
    <property type="term" value="F:7-dehydrocholesterol reductase activity"/>
    <property type="evidence" value="ECO:0007669"/>
    <property type="project" value="UniProtKB-EC"/>
</dbReference>
<evidence type="ECO:0000256" key="18">
    <source>
        <dbReference type="RuleBase" id="RU369120"/>
    </source>
</evidence>
<keyword evidence="6" id="KW-0152">Cholesterol biosynthesis</keyword>
<keyword evidence="8 18" id="KW-0752">Steroid biosynthesis</keyword>
<dbReference type="PANTHER" id="PTHR21257">
    <property type="entry name" value="DELTA(14)-STEROL REDUCTASE"/>
    <property type="match status" value="1"/>
</dbReference>
<evidence type="ECO:0000256" key="10">
    <source>
        <dbReference type="ARBA" id="ARBA00023002"/>
    </source>
</evidence>
<keyword evidence="11 18" id="KW-0756">Sterol biosynthesis</keyword>
<evidence type="ECO:0000256" key="13">
    <source>
        <dbReference type="ARBA" id="ARBA00023136"/>
    </source>
</evidence>
<dbReference type="Pfam" id="PF01222">
    <property type="entry name" value="ERG4_ERG24"/>
    <property type="match status" value="1"/>
</dbReference>
<evidence type="ECO:0000256" key="16">
    <source>
        <dbReference type="ARBA" id="ARBA00038851"/>
    </source>
</evidence>
<accession>A0A1S8BQ03</accession>
<keyword evidence="3 18" id="KW-0444">Lipid biosynthesis</keyword>
<dbReference type="STRING" id="420778.A0A1S8BQ03"/>
<proteinExistence type="inferred from homology"/>
<reference evidence="19 20" key="1">
    <citation type="submission" date="2017-01" db="EMBL/GenBank/DDBJ databases">
        <title>Draft genome sequence of Diplodia seriata F98.1, a fungal species involved in grapevine trunk diseases.</title>
        <authorList>
            <person name="Robert-Siegwald G."/>
            <person name="Vallet J."/>
            <person name="Abou-Mansour E."/>
            <person name="Xu J."/>
            <person name="Rey P."/>
            <person name="Bertsch C."/>
            <person name="Rego C."/>
            <person name="Larignon P."/>
            <person name="Fontaine F."/>
            <person name="Lebrun M.-H."/>
        </authorList>
    </citation>
    <scope>NUCLEOTIDE SEQUENCE [LARGE SCALE GENOMIC DNA]</scope>
    <source>
        <strain evidence="19 20">F98.1</strain>
    </source>
</reference>
<evidence type="ECO:0000256" key="6">
    <source>
        <dbReference type="ARBA" id="ARBA00022778"/>
    </source>
</evidence>
<keyword evidence="7" id="KW-0521">NADP</keyword>
<keyword evidence="9 18" id="KW-1133">Transmembrane helix</keyword>
<evidence type="ECO:0000313" key="19">
    <source>
        <dbReference type="EMBL" id="OMP89253.1"/>
    </source>
</evidence>
<organism evidence="19 20">
    <name type="scientific">Diplodia seriata</name>
    <dbReference type="NCBI Taxonomy" id="420778"/>
    <lineage>
        <taxon>Eukaryota</taxon>
        <taxon>Fungi</taxon>
        <taxon>Dikarya</taxon>
        <taxon>Ascomycota</taxon>
        <taxon>Pezizomycotina</taxon>
        <taxon>Dothideomycetes</taxon>
        <taxon>Dothideomycetes incertae sedis</taxon>
        <taxon>Botryosphaeriales</taxon>
        <taxon>Botryosphaeriaceae</taxon>
        <taxon>Diplodia</taxon>
    </lineage>
</organism>
<evidence type="ECO:0000256" key="2">
    <source>
        <dbReference type="ARBA" id="ARBA00005402"/>
    </source>
</evidence>
<evidence type="ECO:0000256" key="17">
    <source>
        <dbReference type="ARBA" id="ARBA00042688"/>
    </source>
</evidence>
<evidence type="ECO:0000256" key="15">
    <source>
        <dbReference type="ARBA" id="ARBA00023221"/>
    </source>
</evidence>
<name>A0A1S8BQ03_9PEZI</name>
<dbReference type="Proteomes" id="UP000190776">
    <property type="component" value="Unassembled WGS sequence"/>
</dbReference>
<evidence type="ECO:0000256" key="1">
    <source>
        <dbReference type="ARBA" id="ARBA00004141"/>
    </source>
</evidence>
<keyword evidence="10 18" id="KW-0560">Oxidoreductase</keyword>
<evidence type="ECO:0000256" key="8">
    <source>
        <dbReference type="ARBA" id="ARBA00022955"/>
    </source>
</evidence>
<dbReference type="GO" id="GO:0006695">
    <property type="term" value="P:cholesterol biosynthetic process"/>
    <property type="evidence" value="ECO:0007669"/>
    <property type="project" value="UniProtKB-KW"/>
</dbReference>
<keyword evidence="4" id="KW-0153">Cholesterol metabolism</keyword>
<evidence type="ECO:0000256" key="3">
    <source>
        <dbReference type="ARBA" id="ARBA00022516"/>
    </source>
</evidence>
<dbReference type="GO" id="GO:0005789">
    <property type="term" value="C:endoplasmic reticulum membrane"/>
    <property type="evidence" value="ECO:0007669"/>
    <property type="project" value="TreeGrafter"/>
</dbReference>